<keyword evidence="9" id="KW-1185">Reference proteome</keyword>
<dbReference type="Pfam" id="PF10589">
    <property type="entry name" value="NADH_4Fe-4S"/>
    <property type="match status" value="1"/>
</dbReference>
<dbReference type="Gene3D" id="3.10.20.600">
    <property type="match status" value="1"/>
</dbReference>
<dbReference type="InterPro" id="IPR019554">
    <property type="entry name" value="Soluble_ligand-bd"/>
</dbReference>
<dbReference type="Pfam" id="PF13237">
    <property type="entry name" value="Fer4_10"/>
    <property type="match status" value="1"/>
</dbReference>
<dbReference type="PROSITE" id="PS00645">
    <property type="entry name" value="COMPLEX1_51K_2"/>
    <property type="match status" value="1"/>
</dbReference>
<dbReference type="SUPFAM" id="SSF52833">
    <property type="entry name" value="Thioredoxin-like"/>
    <property type="match status" value="1"/>
</dbReference>
<feature type="domain" description="4Fe-4S ferredoxin-type" evidence="6">
    <location>
        <begin position="589"/>
        <end position="620"/>
    </location>
</feature>
<dbReference type="GO" id="GO:0051539">
    <property type="term" value="F:4 iron, 4 sulfur cluster binding"/>
    <property type="evidence" value="ECO:0007669"/>
    <property type="project" value="UniProtKB-KW"/>
</dbReference>
<dbReference type="InterPro" id="IPR037207">
    <property type="entry name" value="Nuop51_4Fe4S-bd_sf"/>
</dbReference>
<dbReference type="GO" id="GO:0010181">
    <property type="term" value="F:FMN binding"/>
    <property type="evidence" value="ECO:0007669"/>
    <property type="project" value="InterPro"/>
</dbReference>
<evidence type="ECO:0000313" key="8">
    <source>
        <dbReference type="EMBL" id="MCZ3373119.1"/>
    </source>
</evidence>
<dbReference type="Gene3D" id="3.30.70.20">
    <property type="match status" value="1"/>
</dbReference>
<proteinExistence type="inferred from homology"/>
<name>A0A9E5A4M2_9EURY</name>
<evidence type="ECO:0000256" key="4">
    <source>
        <dbReference type="ARBA" id="ARBA00023004"/>
    </source>
</evidence>
<dbReference type="Proteomes" id="UP001068021">
    <property type="component" value="Unassembled WGS sequence"/>
</dbReference>
<dbReference type="Gene3D" id="1.20.1440.230">
    <property type="entry name" value="NADH-ubiquinone oxidoreductase 51kDa subunit, iron-sulphur binding domain"/>
    <property type="match status" value="1"/>
</dbReference>
<dbReference type="EMBL" id="JAPVER010000020">
    <property type="protein sequence ID" value="MCZ3365368.1"/>
    <property type="molecule type" value="Genomic_DNA"/>
</dbReference>
<dbReference type="Pfam" id="PF10531">
    <property type="entry name" value="SLBB"/>
    <property type="match status" value="1"/>
</dbReference>
<reference evidence="8" key="1">
    <citation type="submission" date="2022-12" db="EMBL/GenBank/DDBJ databases">
        <title>Reclassification of two methanogenic archaea species isolated from the Kolyma lowland permafrost.</title>
        <authorList>
            <person name="Trubitsyn V.E."/>
            <person name="Rivkina E.M."/>
            <person name="Shcherbakova V.A."/>
        </authorList>
    </citation>
    <scope>NUCLEOTIDE SEQUENCE</scope>
    <source>
        <strain evidence="7">M2</strain>
        <strain evidence="8">MK4</strain>
    </source>
</reference>
<dbReference type="InterPro" id="IPR017896">
    <property type="entry name" value="4Fe4S_Fe-S-bd"/>
</dbReference>
<keyword evidence="2" id="KW-0004">4Fe-4S</keyword>
<evidence type="ECO:0000256" key="1">
    <source>
        <dbReference type="ARBA" id="ARBA00007523"/>
    </source>
</evidence>
<dbReference type="Gene3D" id="6.10.250.1450">
    <property type="match status" value="1"/>
</dbReference>
<keyword evidence="3" id="KW-0479">Metal-binding</keyword>
<dbReference type="GO" id="GO:0008137">
    <property type="term" value="F:NADH dehydrogenase (ubiquinone) activity"/>
    <property type="evidence" value="ECO:0007669"/>
    <property type="project" value="InterPro"/>
</dbReference>
<keyword evidence="4" id="KW-0408">Iron</keyword>
<dbReference type="SUPFAM" id="SSF54862">
    <property type="entry name" value="4Fe-4S ferredoxins"/>
    <property type="match status" value="1"/>
</dbReference>
<dbReference type="FunFam" id="1.20.1440.230:FF:000001">
    <property type="entry name" value="Mitochondrial NADH dehydrogenase flavoprotein 1"/>
    <property type="match status" value="1"/>
</dbReference>
<sequence length="627" mass="68205">MNFDKIVKTAKNEYESLYKGEDPLILIGSATCGKSAGAALVKSVIQEELEKNNANAEIIEVGCIGLCYAEPIITIFKQGNPGIFYGNVTKKTAQEIIRSYIVKDDPLPEYALGTIGEGKIEGIPLFFDTKALKPQVRRILRNCGIIDPKNINHYIANDGYSGFMDAIKMAPEEVIEKIKESGLRGRGGAGFPTWMKWQFCRDSGGETRYLICNADEGDPGAFMNRSLLESDPHSVLEGILIAGYVIGAKKAYIYCRAEYPLALDHLKHAIKQMREYGFLGENICGSGFNFDIEIKEGAGAFVCGEETALIASVEGKRGTPRTRPPFPTTSGLFGKPTVINNVETLASVALIMQKNPDKFAEFGTDSSKGTKTFSLVGEIERPGLIEVPLGTTLREVIFDIGGGIPGGKKFKAVQIGGPSGGCLPESFIDTPIDYDSLTMAGAIMGSGGLVIMDESTCMVEVSRYFLEFSQRESCGKCVPCRLGAKQMLDILTDITEGKGKPEDVQLLKDLAEGIKKGSLCGLGQNTPNPVLTTLKFFENEYDAHINDQLCPALACKEFISYHIITEECNGCRLCFKSCPVDAISGEKKEPHVIDQEKCIKCGTCIELCSGKYDAMECIPKIEIDEGK</sequence>
<dbReference type="FunFam" id="3.40.50.11540:FF:000001">
    <property type="entry name" value="NADH dehydrogenase [ubiquinone] flavoprotein 1, mitochondrial"/>
    <property type="match status" value="1"/>
</dbReference>
<dbReference type="PANTHER" id="PTHR43578">
    <property type="entry name" value="NADH-QUINONE OXIDOREDUCTASE SUBUNIT F"/>
    <property type="match status" value="1"/>
</dbReference>
<dbReference type="RefSeq" id="WP_084689146.1">
    <property type="nucleotide sequence ID" value="NZ_JAPVER010000020.1"/>
</dbReference>
<evidence type="ECO:0000313" key="9">
    <source>
        <dbReference type="Proteomes" id="UP001068021"/>
    </source>
</evidence>
<comment type="similarity">
    <text evidence="1">Belongs to the complex I 51 kDa subunit family.</text>
</comment>
<dbReference type="Proteomes" id="UP001074446">
    <property type="component" value="Unassembled WGS sequence"/>
</dbReference>
<keyword evidence="5" id="KW-0411">Iron-sulfur</keyword>
<dbReference type="InterPro" id="IPR011538">
    <property type="entry name" value="Nuo51_FMN-bd"/>
</dbReference>
<organism evidence="8">
    <name type="scientific">Methanobacterium veterum</name>
    <dbReference type="NCBI Taxonomy" id="408577"/>
    <lineage>
        <taxon>Archaea</taxon>
        <taxon>Methanobacteriati</taxon>
        <taxon>Methanobacteriota</taxon>
        <taxon>Methanomada group</taxon>
        <taxon>Methanobacteria</taxon>
        <taxon>Methanobacteriales</taxon>
        <taxon>Methanobacteriaceae</taxon>
        <taxon>Methanobacterium</taxon>
    </lineage>
</organism>
<evidence type="ECO:0000256" key="2">
    <source>
        <dbReference type="ARBA" id="ARBA00022485"/>
    </source>
</evidence>
<dbReference type="Pfam" id="PF01512">
    <property type="entry name" value="Complex1_51K"/>
    <property type="match status" value="1"/>
</dbReference>
<dbReference type="EMBL" id="JAPVES010000030">
    <property type="protein sequence ID" value="MCZ3373119.1"/>
    <property type="molecule type" value="Genomic_DNA"/>
</dbReference>
<dbReference type="Gene3D" id="3.40.30.10">
    <property type="entry name" value="Glutaredoxin"/>
    <property type="match status" value="1"/>
</dbReference>
<dbReference type="GO" id="GO:0046872">
    <property type="term" value="F:metal ion binding"/>
    <property type="evidence" value="ECO:0007669"/>
    <property type="project" value="UniProtKB-KW"/>
</dbReference>
<evidence type="ECO:0000256" key="5">
    <source>
        <dbReference type="ARBA" id="ARBA00023014"/>
    </source>
</evidence>
<dbReference type="PANTHER" id="PTHR43578:SF3">
    <property type="entry name" value="NADH-QUINONE OXIDOREDUCTASE SUBUNIT F"/>
    <property type="match status" value="1"/>
</dbReference>
<evidence type="ECO:0000259" key="6">
    <source>
        <dbReference type="PROSITE" id="PS51379"/>
    </source>
</evidence>
<dbReference type="Gene3D" id="3.40.50.11540">
    <property type="entry name" value="NADH-ubiquinone oxidoreductase 51kDa subunit"/>
    <property type="match status" value="1"/>
</dbReference>
<comment type="caution">
    <text evidence="8">The sequence shown here is derived from an EMBL/GenBank/DDBJ whole genome shotgun (WGS) entry which is preliminary data.</text>
</comment>
<dbReference type="SUPFAM" id="SSF142984">
    <property type="entry name" value="Nqo1 middle domain-like"/>
    <property type="match status" value="1"/>
</dbReference>
<dbReference type="SUPFAM" id="SSF140490">
    <property type="entry name" value="Nqo1C-terminal domain-like"/>
    <property type="match status" value="1"/>
</dbReference>
<dbReference type="AlphaFoldDB" id="A0A9E5A4M2"/>
<dbReference type="GO" id="GO:0016491">
    <property type="term" value="F:oxidoreductase activity"/>
    <property type="evidence" value="ECO:0007669"/>
    <property type="project" value="UniProtKB-ARBA"/>
</dbReference>
<dbReference type="SUPFAM" id="SSF142019">
    <property type="entry name" value="Nqo1 FMN-binding domain-like"/>
    <property type="match status" value="1"/>
</dbReference>
<dbReference type="InterPro" id="IPR037225">
    <property type="entry name" value="Nuo51_FMN-bd_sf"/>
</dbReference>
<dbReference type="InterPro" id="IPR017900">
    <property type="entry name" value="4Fe4S_Fe_S_CS"/>
</dbReference>
<feature type="domain" description="4Fe-4S ferredoxin-type" evidence="6">
    <location>
        <begin position="559"/>
        <end position="588"/>
    </location>
</feature>
<dbReference type="CDD" id="cd02980">
    <property type="entry name" value="TRX_Fd_family"/>
    <property type="match status" value="1"/>
</dbReference>
<gene>
    <name evidence="8" type="ORF">O3H35_10790</name>
    <name evidence="7" type="ORF">O3H54_05690</name>
</gene>
<evidence type="ECO:0000313" key="7">
    <source>
        <dbReference type="EMBL" id="MCZ3365368.1"/>
    </source>
</evidence>
<protein>
    <submittedName>
        <fullName evidence="8">NADH-quinone oxidoreductase subunit NuoF</fullName>
    </submittedName>
</protein>
<dbReference type="PROSITE" id="PS00198">
    <property type="entry name" value="4FE4S_FER_1"/>
    <property type="match status" value="1"/>
</dbReference>
<dbReference type="InterPro" id="IPR001949">
    <property type="entry name" value="NADH-UbQ_OxRdtase_51kDa_CS"/>
</dbReference>
<dbReference type="PROSITE" id="PS51379">
    <property type="entry name" value="4FE4S_FER_2"/>
    <property type="match status" value="2"/>
</dbReference>
<dbReference type="SMART" id="SM00928">
    <property type="entry name" value="NADH_4Fe-4S"/>
    <property type="match status" value="1"/>
</dbReference>
<accession>A0A9E5A4M2</accession>
<dbReference type="InterPro" id="IPR036249">
    <property type="entry name" value="Thioredoxin-like_sf"/>
</dbReference>
<evidence type="ECO:0000256" key="3">
    <source>
        <dbReference type="ARBA" id="ARBA00022723"/>
    </source>
</evidence>
<dbReference type="InterPro" id="IPR019575">
    <property type="entry name" value="Nuop51_4Fe4S-bd"/>
</dbReference>